<dbReference type="Pfam" id="PF00749">
    <property type="entry name" value="tRNA-synt_1c"/>
    <property type="match status" value="1"/>
</dbReference>
<dbReference type="GO" id="GO:0005524">
    <property type="term" value="F:ATP binding"/>
    <property type="evidence" value="ECO:0007669"/>
    <property type="project" value="UniProtKB-KW"/>
</dbReference>
<dbReference type="GO" id="GO:0009791">
    <property type="term" value="P:post-embryonic development"/>
    <property type="evidence" value="ECO:0007669"/>
    <property type="project" value="UniProtKB-ARBA"/>
</dbReference>
<comment type="similarity">
    <text evidence="6">Belongs to the class-I aminoacyl-tRNA synthetase family.</text>
</comment>
<accession>A0A0D3BI56</accession>
<feature type="domain" description="Glutamyl/glutaminyl-tRNA synthetase class Ib catalytic" evidence="7">
    <location>
        <begin position="57"/>
        <end position="78"/>
    </location>
</feature>
<keyword evidence="3 6" id="KW-0067">ATP-binding</keyword>
<evidence type="ECO:0000256" key="3">
    <source>
        <dbReference type="ARBA" id="ARBA00022840"/>
    </source>
</evidence>
<evidence type="ECO:0000259" key="7">
    <source>
        <dbReference type="Pfam" id="PF00749"/>
    </source>
</evidence>
<dbReference type="HOGENOM" id="CLU_1456393_0_0_1"/>
<dbReference type="GO" id="GO:0006425">
    <property type="term" value="P:glutaminyl-tRNA aminoacylation"/>
    <property type="evidence" value="ECO:0007669"/>
    <property type="project" value="TreeGrafter"/>
</dbReference>
<reference evidence="8" key="2">
    <citation type="submission" date="2015-03" db="UniProtKB">
        <authorList>
            <consortium name="EnsemblPlants"/>
        </authorList>
    </citation>
    <scope>IDENTIFICATION</scope>
</reference>
<evidence type="ECO:0000256" key="2">
    <source>
        <dbReference type="ARBA" id="ARBA00022741"/>
    </source>
</evidence>
<evidence type="ECO:0000256" key="4">
    <source>
        <dbReference type="ARBA" id="ARBA00022917"/>
    </source>
</evidence>
<organism evidence="8 9">
    <name type="scientific">Brassica oleracea var. oleracea</name>
    <dbReference type="NCBI Taxonomy" id="109376"/>
    <lineage>
        <taxon>Eukaryota</taxon>
        <taxon>Viridiplantae</taxon>
        <taxon>Streptophyta</taxon>
        <taxon>Embryophyta</taxon>
        <taxon>Tracheophyta</taxon>
        <taxon>Spermatophyta</taxon>
        <taxon>Magnoliopsida</taxon>
        <taxon>eudicotyledons</taxon>
        <taxon>Gunneridae</taxon>
        <taxon>Pentapetalae</taxon>
        <taxon>rosids</taxon>
        <taxon>malvids</taxon>
        <taxon>Brassicales</taxon>
        <taxon>Brassicaceae</taxon>
        <taxon>Brassiceae</taxon>
        <taxon>Brassica</taxon>
    </lineage>
</organism>
<dbReference type="InterPro" id="IPR014729">
    <property type="entry name" value="Rossmann-like_a/b/a_fold"/>
</dbReference>
<keyword evidence="5 6" id="KW-0030">Aminoacyl-tRNA synthetase</keyword>
<dbReference type="STRING" id="109376.A0A0D3BI56"/>
<dbReference type="InterPro" id="IPR001412">
    <property type="entry name" value="aa-tRNA-synth_I_CS"/>
</dbReference>
<dbReference type="GO" id="GO:0048608">
    <property type="term" value="P:reproductive structure development"/>
    <property type="evidence" value="ECO:0007669"/>
    <property type="project" value="UniProtKB-ARBA"/>
</dbReference>
<reference evidence="8 9" key="1">
    <citation type="journal article" date="2014" name="Genome Biol.">
        <title>Transcriptome and methylome profiling reveals relics of genome dominance in the mesopolyploid Brassica oleracea.</title>
        <authorList>
            <person name="Parkin I.A."/>
            <person name="Koh C."/>
            <person name="Tang H."/>
            <person name="Robinson S.J."/>
            <person name="Kagale S."/>
            <person name="Clarke W.E."/>
            <person name="Town C.D."/>
            <person name="Nixon J."/>
            <person name="Krishnakumar V."/>
            <person name="Bidwell S.L."/>
            <person name="Denoeud F."/>
            <person name="Belcram H."/>
            <person name="Links M.G."/>
            <person name="Just J."/>
            <person name="Clarke C."/>
            <person name="Bender T."/>
            <person name="Huebert T."/>
            <person name="Mason A.S."/>
            <person name="Pires J.C."/>
            <person name="Barker G."/>
            <person name="Moore J."/>
            <person name="Walley P.G."/>
            <person name="Manoli S."/>
            <person name="Batley J."/>
            <person name="Edwards D."/>
            <person name="Nelson M.N."/>
            <person name="Wang X."/>
            <person name="Paterson A.H."/>
            <person name="King G."/>
            <person name="Bancroft I."/>
            <person name="Chalhoub B."/>
            <person name="Sharpe A.G."/>
        </authorList>
    </citation>
    <scope>NUCLEOTIDE SEQUENCE</scope>
    <source>
        <strain evidence="8 9">cv. TO1000</strain>
    </source>
</reference>
<evidence type="ECO:0000313" key="8">
    <source>
        <dbReference type="EnsemblPlants" id="Bo3g138690.1"/>
    </source>
</evidence>
<dbReference type="PANTHER" id="PTHR43097:SF4">
    <property type="entry name" value="GLUTAMINE--TRNA LIGASE"/>
    <property type="match status" value="1"/>
</dbReference>
<dbReference type="GO" id="GO:0004819">
    <property type="term" value="F:glutamine-tRNA ligase activity"/>
    <property type="evidence" value="ECO:0007669"/>
    <property type="project" value="TreeGrafter"/>
</dbReference>
<dbReference type="PANTHER" id="PTHR43097">
    <property type="entry name" value="GLUTAMINE-TRNA LIGASE"/>
    <property type="match status" value="1"/>
</dbReference>
<evidence type="ECO:0000256" key="1">
    <source>
        <dbReference type="ARBA" id="ARBA00022598"/>
    </source>
</evidence>
<dbReference type="Proteomes" id="UP000032141">
    <property type="component" value="Chromosome C3"/>
</dbReference>
<keyword evidence="2 6" id="KW-0547">Nucleotide-binding</keyword>
<keyword evidence="1 6" id="KW-0436">Ligase</keyword>
<evidence type="ECO:0000313" key="9">
    <source>
        <dbReference type="Proteomes" id="UP000032141"/>
    </source>
</evidence>
<dbReference type="InterPro" id="IPR020058">
    <property type="entry name" value="Glu/Gln-tRNA-synth_Ib_cat-dom"/>
</dbReference>
<keyword evidence="4 6" id="KW-0648">Protein biosynthesis</keyword>
<sequence length="186" mass="20343">MAPREDNSEELNPYSIFPQPEKNLMVHTEVFYSDGSVLECNNKREVLDKHLKVTGGKVYTRFPPEPNGYLHIGHAKCYQNPANLAKCLNDTKSHIGFSQTAWEKEKFLMRAPPDGPARDWAWVEASTAAATTSTILPVGNASDETTRRSLFGAGLYQMGSVSVTASGPVAVQTPPSVPSVFTQGLM</sequence>
<evidence type="ECO:0000256" key="5">
    <source>
        <dbReference type="ARBA" id="ARBA00023146"/>
    </source>
</evidence>
<dbReference type="SUPFAM" id="SSF52374">
    <property type="entry name" value="Nucleotidylyl transferase"/>
    <property type="match status" value="1"/>
</dbReference>
<dbReference type="GO" id="GO:0005829">
    <property type="term" value="C:cytosol"/>
    <property type="evidence" value="ECO:0007669"/>
    <property type="project" value="TreeGrafter"/>
</dbReference>
<name>A0A0D3BI56_BRAOL</name>
<dbReference type="PROSITE" id="PS00178">
    <property type="entry name" value="AA_TRNA_LIGASE_I"/>
    <property type="match status" value="1"/>
</dbReference>
<protein>
    <recommendedName>
        <fullName evidence="7">Glutamyl/glutaminyl-tRNA synthetase class Ib catalytic domain-containing protein</fullName>
    </recommendedName>
</protein>
<keyword evidence="9" id="KW-1185">Reference proteome</keyword>
<dbReference type="eggNOG" id="KOG1148">
    <property type="taxonomic scope" value="Eukaryota"/>
</dbReference>
<dbReference type="InterPro" id="IPR050132">
    <property type="entry name" value="Gln/Glu-tRNA_Ligase"/>
</dbReference>
<proteinExistence type="inferred from homology"/>
<dbReference type="Gene3D" id="3.40.50.620">
    <property type="entry name" value="HUPs"/>
    <property type="match status" value="1"/>
</dbReference>
<dbReference type="EnsemblPlants" id="Bo3g138690.1">
    <property type="protein sequence ID" value="Bo3g138690.1"/>
    <property type="gene ID" value="Bo3g138690"/>
</dbReference>
<dbReference type="Gramene" id="Bo3g138690.1">
    <property type="protein sequence ID" value="Bo3g138690.1"/>
    <property type="gene ID" value="Bo3g138690"/>
</dbReference>
<evidence type="ECO:0000256" key="6">
    <source>
        <dbReference type="RuleBase" id="RU363037"/>
    </source>
</evidence>
<dbReference type="AlphaFoldDB" id="A0A0D3BI56"/>